<organism evidence="2 3">
    <name type="scientific">Candidatus Nucleicultrix amoebiphila FS5</name>
    <dbReference type="NCBI Taxonomy" id="1414854"/>
    <lineage>
        <taxon>Bacteria</taxon>
        <taxon>Pseudomonadati</taxon>
        <taxon>Pseudomonadota</taxon>
        <taxon>Alphaproteobacteria</taxon>
        <taxon>Holosporales</taxon>
        <taxon>Candidatus Nucleicultricaceae</taxon>
        <taxon>Candidatus Nucleicultrix</taxon>
    </lineage>
</organism>
<dbReference type="RefSeq" id="WP_085783678.1">
    <property type="nucleotide sequence ID" value="NZ_CP008743.1"/>
</dbReference>
<evidence type="ECO:0000313" key="3">
    <source>
        <dbReference type="Proteomes" id="UP000237351"/>
    </source>
</evidence>
<protein>
    <submittedName>
        <fullName evidence="2">Uncharacterized protein</fullName>
    </submittedName>
</protein>
<proteinExistence type="predicted"/>
<feature type="signal peptide" evidence="1">
    <location>
        <begin position="1"/>
        <end position="22"/>
    </location>
</feature>
<evidence type="ECO:0000256" key="1">
    <source>
        <dbReference type="SAM" id="SignalP"/>
    </source>
</evidence>
<reference evidence="2 3" key="1">
    <citation type="submission" date="2014-06" db="EMBL/GenBank/DDBJ databases">
        <title>The genome of the endonuclear symbiont Nucleicultrix amoebiphila.</title>
        <authorList>
            <person name="Schulz F."/>
            <person name="Horn M."/>
        </authorList>
    </citation>
    <scope>NUCLEOTIDE SEQUENCE [LARGE SCALE GENOMIC DNA]</scope>
    <source>
        <strain evidence="2 3">FS5</strain>
    </source>
</reference>
<feature type="chain" id="PRO_5013117299" evidence="1">
    <location>
        <begin position="23"/>
        <end position="274"/>
    </location>
</feature>
<gene>
    <name evidence="2" type="ORF">GQ61_01970</name>
</gene>
<dbReference type="EMBL" id="CP008743">
    <property type="protein sequence ID" value="ARN84304.1"/>
    <property type="molecule type" value="Genomic_DNA"/>
</dbReference>
<dbReference type="Proteomes" id="UP000237351">
    <property type="component" value="Chromosome"/>
</dbReference>
<keyword evidence="3" id="KW-1185">Reference proteome</keyword>
<accession>A0A1W6N352</accession>
<keyword evidence="1" id="KW-0732">Signal</keyword>
<name>A0A1W6N352_9PROT</name>
<dbReference type="KEGG" id="naf:GQ61_01970"/>
<sequence>MRNFILLFFTLMVASYTAPSMASDDSDDFDSAYGEGLSKKLSLAALLQQSKGRRGSVSKASTIGPMNPRELKVQLEGMTSFDDTHKEKVTAITILSSDKQEGFPETLDFSDEEEEGIKQEKAKKLEEFVAQFEGLSTGDIRGGQLWSQDWYTRNSAKAREADLLLKSGKRTSAWKYIQESAEDGYPPALLTWAMSFLEEEQDSKKALEKFTESIDALIKRESDMDDQIVDSFINNVQKILKKPTASEMLKKLLSTDVTQCAKLTKLIVKLNQDL</sequence>
<evidence type="ECO:0000313" key="2">
    <source>
        <dbReference type="EMBL" id="ARN84304.1"/>
    </source>
</evidence>
<dbReference type="AlphaFoldDB" id="A0A1W6N352"/>